<dbReference type="GO" id="GO:0022857">
    <property type="term" value="F:transmembrane transporter activity"/>
    <property type="evidence" value="ECO:0007669"/>
    <property type="project" value="InterPro"/>
</dbReference>
<evidence type="ECO:0000256" key="2">
    <source>
        <dbReference type="ARBA" id="ARBA00008335"/>
    </source>
</evidence>
<dbReference type="CDD" id="cd17323">
    <property type="entry name" value="MFS_Tpo1_MDR_like"/>
    <property type="match status" value="1"/>
</dbReference>
<feature type="transmembrane region" description="Helical" evidence="7">
    <location>
        <begin position="360"/>
        <end position="382"/>
    </location>
</feature>
<evidence type="ECO:0000313" key="9">
    <source>
        <dbReference type="EMBL" id="KAH7252516.1"/>
    </source>
</evidence>
<dbReference type="SUPFAM" id="SSF103473">
    <property type="entry name" value="MFS general substrate transporter"/>
    <property type="match status" value="1"/>
</dbReference>
<feature type="transmembrane region" description="Helical" evidence="7">
    <location>
        <begin position="108"/>
        <end position="133"/>
    </location>
</feature>
<dbReference type="InterPro" id="IPR005829">
    <property type="entry name" value="Sugar_transporter_CS"/>
</dbReference>
<evidence type="ECO:0000256" key="6">
    <source>
        <dbReference type="ARBA" id="ARBA00023180"/>
    </source>
</evidence>
<keyword evidence="6" id="KW-0325">Glycoprotein</keyword>
<keyword evidence="4 7" id="KW-1133">Transmembrane helix</keyword>
<feature type="transmembrane region" description="Helical" evidence="7">
    <location>
        <begin position="159"/>
        <end position="178"/>
    </location>
</feature>
<dbReference type="Proteomes" id="UP000813427">
    <property type="component" value="Unassembled WGS sequence"/>
</dbReference>
<dbReference type="PROSITE" id="PS00216">
    <property type="entry name" value="SUGAR_TRANSPORT_1"/>
    <property type="match status" value="1"/>
</dbReference>
<gene>
    <name evidence="9" type="ORF">BKA59DRAFT_510616</name>
</gene>
<feature type="transmembrane region" description="Helical" evidence="7">
    <location>
        <begin position="428"/>
        <end position="448"/>
    </location>
</feature>
<feature type="transmembrane region" description="Helical" evidence="7">
    <location>
        <begin position="71"/>
        <end position="88"/>
    </location>
</feature>
<comment type="similarity">
    <text evidence="2">Belongs to the major facilitator superfamily.</text>
</comment>
<feature type="transmembrane region" description="Helical" evidence="7">
    <location>
        <begin position="293"/>
        <end position="314"/>
    </location>
</feature>
<dbReference type="GO" id="GO:0016020">
    <property type="term" value="C:membrane"/>
    <property type="evidence" value="ECO:0007669"/>
    <property type="project" value="UniProtKB-SubCell"/>
</dbReference>
<organism evidence="9 10">
    <name type="scientific">Fusarium tricinctum</name>
    <dbReference type="NCBI Taxonomy" id="61284"/>
    <lineage>
        <taxon>Eukaryota</taxon>
        <taxon>Fungi</taxon>
        <taxon>Dikarya</taxon>
        <taxon>Ascomycota</taxon>
        <taxon>Pezizomycotina</taxon>
        <taxon>Sordariomycetes</taxon>
        <taxon>Hypocreomycetidae</taxon>
        <taxon>Hypocreales</taxon>
        <taxon>Nectriaceae</taxon>
        <taxon>Fusarium</taxon>
        <taxon>Fusarium tricinctum species complex</taxon>
    </lineage>
</organism>
<dbReference type="GO" id="GO:0042908">
    <property type="term" value="P:xenobiotic transport"/>
    <property type="evidence" value="ECO:0007669"/>
    <property type="project" value="UniProtKB-ARBA"/>
</dbReference>
<dbReference type="OrthoDB" id="5296287at2759"/>
<evidence type="ECO:0000256" key="4">
    <source>
        <dbReference type="ARBA" id="ARBA00022989"/>
    </source>
</evidence>
<proteinExistence type="inferred from homology"/>
<evidence type="ECO:0000313" key="10">
    <source>
        <dbReference type="Proteomes" id="UP000813427"/>
    </source>
</evidence>
<dbReference type="Gene3D" id="1.20.1250.20">
    <property type="entry name" value="MFS general substrate transporter like domains"/>
    <property type="match status" value="1"/>
</dbReference>
<dbReference type="InterPro" id="IPR020846">
    <property type="entry name" value="MFS_dom"/>
</dbReference>
<dbReference type="Pfam" id="PF07690">
    <property type="entry name" value="MFS_1"/>
    <property type="match status" value="1"/>
</dbReference>
<evidence type="ECO:0000256" key="5">
    <source>
        <dbReference type="ARBA" id="ARBA00023136"/>
    </source>
</evidence>
<dbReference type="PANTHER" id="PTHR23502">
    <property type="entry name" value="MAJOR FACILITATOR SUPERFAMILY"/>
    <property type="match status" value="1"/>
</dbReference>
<dbReference type="EMBL" id="JAGPXF010000003">
    <property type="protein sequence ID" value="KAH7252516.1"/>
    <property type="molecule type" value="Genomic_DNA"/>
</dbReference>
<keyword evidence="3 7" id="KW-0812">Transmembrane</keyword>
<feature type="transmembrane region" description="Helical" evidence="7">
    <location>
        <begin position="394"/>
        <end position="416"/>
    </location>
</feature>
<evidence type="ECO:0000256" key="7">
    <source>
        <dbReference type="SAM" id="Phobius"/>
    </source>
</evidence>
<evidence type="ECO:0000256" key="3">
    <source>
        <dbReference type="ARBA" id="ARBA00022692"/>
    </source>
</evidence>
<keyword evidence="5 7" id="KW-0472">Membrane</keyword>
<evidence type="ECO:0000259" key="8">
    <source>
        <dbReference type="PROSITE" id="PS50850"/>
    </source>
</evidence>
<comment type="caution">
    <text evidence="9">The sequence shown here is derived from an EMBL/GenBank/DDBJ whole genome shotgun (WGS) entry which is preliminary data.</text>
</comment>
<keyword evidence="10" id="KW-1185">Reference proteome</keyword>
<feature type="transmembrane region" description="Helical" evidence="7">
    <location>
        <begin position="190"/>
        <end position="211"/>
    </location>
</feature>
<dbReference type="AlphaFoldDB" id="A0A8K0S0Z8"/>
<accession>A0A8K0S0Z8</accession>
<sequence length="463" mass="50951">MSTEPDFEKQPSDDITWDQDTANPQNWSKLKKIVNLGIVSILAFITPLESSIIVPGVPLLKQDFHETRKPVTSLVVSIFVLGFAFGPVLLSPLSELYGRRLLFNTSNVITLCFSIGSALAPNIACFIVFRFIAGSFGAGPMNIGGGSIADQVELSKRGFVMSIFFTGIFLGPVIGPVIGGFIAKDLGWRWVFWVMTIVKGVMTIATFLFLAESHAPTIQRKRTKIATETPVDKLKTSQVLLRSISRPMRMLFRSPIVTGLSLYLALIYGYLYLLFTTFSTVFPEQYGFGIDTLGLAFLGLGVGCVVALVILSWLSDWLQNRLTEKHGVSKPEYRLLPIVLGIPLLPIGLFVYGWTAQYKVHWIVPIIFTGLTGAGLIFSFLPTQIYMIDAFTKYAASALAATSVVRSIVGGCLPIAGLPLYSALGYGWGNSLLGFIAILVSVAPLLFWRYGELLRKRYDIQFD</sequence>
<feature type="transmembrane region" description="Helical" evidence="7">
    <location>
        <begin position="33"/>
        <end position="59"/>
    </location>
</feature>
<dbReference type="GO" id="GO:0140115">
    <property type="term" value="P:export across plasma membrane"/>
    <property type="evidence" value="ECO:0007669"/>
    <property type="project" value="UniProtKB-ARBA"/>
</dbReference>
<dbReference type="PROSITE" id="PS50850">
    <property type="entry name" value="MFS"/>
    <property type="match status" value="1"/>
</dbReference>
<dbReference type="InterPro" id="IPR036259">
    <property type="entry name" value="MFS_trans_sf"/>
</dbReference>
<feature type="transmembrane region" description="Helical" evidence="7">
    <location>
        <begin position="335"/>
        <end position="354"/>
    </location>
</feature>
<dbReference type="PANTHER" id="PTHR23502:SF68">
    <property type="entry name" value="MULTIDRUG TRANSPORTER, PUTATIVE (AFU_ORTHOLOGUE AFUA_3G01120)-RELATED"/>
    <property type="match status" value="1"/>
</dbReference>
<reference evidence="9" key="1">
    <citation type="journal article" date="2021" name="Nat. Commun.">
        <title>Genetic determinants of endophytism in the Arabidopsis root mycobiome.</title>
        <authorList>
            <person name="Mesny F."/>
            <person name="Miyauchi S."/>
            <person name="Thiergart T."/>
            <person name="Pickel B."/>
            <person name="Atanasova L."/>
            <person name="Karlsson M."/>
            <person name="Huettel B."/>
            <person name="Barry K.W."/>
            <person name="Haridas S."/>
            <person name="Chen C."/>
            <person name="Bauer D."/>
            <person name="Andreopoulos W."/>
            <person name="Pangilinan J."/>
            <person name="LaButti K."/>
            <person name="Riley R."/>
            <person name="Lipzen A."/>
            <person name="Clum A."/>
            <person name="Drula E."/>
            <person name="Henrissat B."/>
            <person name="Kohler A."/>
            <person name="Grigoriev I.V."/>
            <person name="Martin F.M."/>
            <person name="Hacquard S."/>
        </authorList>
    </citation>
    <scope>NUCLEOTIDE SEQUENCE</scope>
    <source>
        <strain evidence="9">MPI-SDFR-AT-0068</strain>
    </source>
</reference>
<comment type="subcellular location">
    <subcellularLocation>
        <location evidence="1">Membrane</location>
        <topology evidence="1">Multi-pass membrane protein</topology>
    </subcellularLocation>
</comment>
<dbReference type="FunFam" id="1.20.1250.20:FF:000011">
    <property type="entry name" value="MFS multidrug transporter, putative"/>
    <property type="match status" value="1"/>
</dbReference>
<protein>
    <submittedName>
        <fullName evidence="9">Major facilitator superfamily domain-containing protein</fullName>
    </submittedName>
</protein>
<feature type="transmembrane region" description="Helical" evidence="7">
    <location>
        <begin position="250"/>
        <end position="273"/>
    </location>
</feature>
<dbReference type="InterPro" id="IPR011701">
    <property type="entry name" value="MFS"/>
</dbReference>
<evidence type="ECO:0000256" key="1">
    <source>
        <dbReference type="ARBA" id="ARBA00004141"/>
    </source>
</evidence>
<name>A0A8K0S0Z8_9HYPO</name>
<feature type="domain" description="Major facilitator superfamily (MFS) profile" evidence="8">
    <location>
        <begin position="35"/>
        <end position="455"/>
    </location>
</feature>